<gene>
    <name evidence="2" type="ORF">L914_12973</name>
</gene>
<accession>W2N0P5</accession>
<keyword evidence="1" id="KW-0175">Coiled coil</keyword>
<evidence type="ECO:0000313" key="2">
    <source>
        <dbReference type="EMBL" id="ETM41244.1"/>
    </source>
</evidence>
<dbReference type="Proteomes" id="UP000054532">
    <property type="component" value="Unassembled WGS sequence"/>
</dbReference>
<organism evidence="2">
    <name type="scientific">Phytophthora nicotianae</name>
    <name type="common">Potato buckeye rot agent</name>
    <name type="synonym">Phytophthora parasitica</name>
    <dbReference type="NCBI Taxonomy" id="4792"/>
    <lineage>
        <taxon>Eukaryota</taxon>
        <taxon>Sar</taxon>
        <taxon>Stramenopiles</taxon>
        <taxon>Oomycota</taxon>
        <taxon>Peronosporomycetes</taxon>
        <taxon>Peronosporales</taxon>
        <taxon>Peronosporaceae</taxon>
        <taxon>Phytophthora</taxon>
    </lineage>
</organism>
<sequence>MAEAHPDVYDQNKKNLTSVPALTLLSLHVSVFQWQVGKYALLEEDDETAILKDAFALIDACDGFTSEGDSNNDSMALGEVDKSKLLWRSRGKPGRSKNKVYKPVTKTMRIRRPETSSTAFQRRKKAELGALRAEAAVLEIRLSGLKQKNQNLMDQGLNRSETDTRSGHSDRQTVELSWLEEAVKQYRCRLAAEQCNRTLRDILATQSRISCELRAVLYQRDALKGMDVVFGDAQR</sequence>
<reference evidence="2" key="1">
    <citation type="submission" date="2013-11" db="EMBL/GenBank/DDBJ databases">
        <title>The Genome Sequence of Phytophthora parasitica IAC_01/95.</title>
        <authorList>
            <consortium name="The Broad Institute Genomics Platform"/>
            <person name="Russ C."/>
            <person name="Tyler B."/>
            <person name="Panabieres F."/>
            <person name="Shan W."/>
            <person name="Tripathy S."/>
            <person name="Grunwald N."/>
            <person name="Machado M."/>
            <person name="Johnson C.S."/>
            <person name="Arredondo F."/>
            <person name="Hong C."/>
            <person name="Coffey M."/>
            <person name="Young S.K."/>
            <person name="Zeng Q."/>
            <person name="Gargeya S."/>
            <person name="Fitzgerald M."/>
            <person name="Abouelleil A."/>
            <person name="Alvarado L."/>
            <person name="Chapman S.B."/>
            <person name="Gainer-Dewar J."/>
            <person name="Goldberg J."/>
            <person name="Griggs A."/>
            <person name="Gujja S."/>
            <person name="Hansen M."/>
            <person name="Howarth C."/>
            <person name="Imamovic A."/>
            <person name="Ireland A."/>
            <person name="Larimer J."/>
            <person name="McCowan C."/>
            <person name="Murphy C."/>
            <person name="Pearson M."/>
            <person name="Poon T.W."/>
            <person name="Priest M."/>
            <person name="Roberts A."/>
            <person name="Saif S."/>
            <person name="Shea T."/>
            <person name="Sykes S."/>
            <person name="Wortman J."/>
            <person name="Nusbaum C."/>
            <person name="Birren B."/>
        </authorList>
    </citation>
    <scope>NUCLEOTIDE SEQUENCE [LARGE SCALE GENOMIC DNA]</scope>
    <source>
        <strain evidence="2">IAC_01/95</strain>
    </source>
</reference>
<dbReference type="VEuPathDB" id="FungiDB:PPTG_03469"/>
<name>W2N0P5_PHYNI</name>
<proteinExistence type="predicted"/>
<dbReference type="AlphaFoldDB" id="W2N0P5"/>
<dbReference type="EMBL" id="KI694167">
    <property type="protein sequence ID" value="ETM41244.1"/>
    <property type="molecule type" value="Genomic_DNA"/>
</dbReference>
<evidence type="ECO:0000256" key="1">
    <source>
        <dbReference type="SAM" id="Coils"/>
    </source>
</evidence>
<protein>
    <submittedName>
        <fullName evidence="2">Uncharacterized protein</fullName>
    </submittedName>
</protein>
<feature type="coiled-coil region" evidence="1">
    <location>
        <begin position="128"/>
        <end position="155"/>
    </location>
</feature>